<name>A0A5C6D0H2_9BACT</name>
<dbReference type="RefSeq" id="WP_146448237.1">
    <property type="nucleotide sequence ID" value="NZ_SJPS01000001.1"/>
</dbReference>
<evidence type="ECO:0000313" key="2">
    <source>
        <dbReference type="Proteomes" id="UP000318437"/>
    </source>
</evidence>
<dbReference type="Proteomes" id="UP000318437">
    <property type="component" value="Unassembled WGS sequence"/>
</dbReference>
<sequence length="149" mass="17601">MDDTQINDSDKRALRTMLFVGCDREMAAKVLGWTAEKLRKALESDTEFANELLQAEGQAEFHHMRVLHNAAKDEKHWRVAAWWLERRAKRRYGRRSQRDLTDTQLEDFIENLARIIQSEVTQDEDRQRLLEKMAEFLRGESQEITEPSP</sequence>
<dbReference type="AlphaFoldDB" id="A0A5C6D0H2"/>
<reference evidence="1 2" key="1">
    <citation type="submission" date="2019-02" db="EMBL/GenBank/DDBJ databases">
        <title>Deep-cultivation of Planctomycetes and their phenomic and genomic characterization uncovers novel biology.</title>
        <authorList>
            <person name="Wiegand S."/>
            <person name="Jogler M."/>
            <person name="Boedeker C."/>
            <person name="Pinto D."/>
            <person name="Vollmers J."/>
            <person name="Rivas-Marin E."/>
            <person name="Kohn T."/>
            <person name="Peeters S.H."/>
            <person name="Heuer A."/>
            <person name="Rast P."/>
            <person name="Oberbeckmann S."/>
            <person name="Bunk B."/>
            <person name="Jeske O."/>
            <person name="Meyerdierks A."/>
            <person name="Storesund J.E."/>
            <person name="Kallscheuer N."/>
            <person name="Luecker S."/>
            <person name="Lage O.M."/>
            <person name="Pohl T."/>
            <person name="Merkel B.J."/>
            <person name="Hornburger P."/>
            <person name="Mueller R.-W."/>
            <person name="Bruemmer F."/>
            <person name="Labrenz M."/>
            <person name="Spormann A.M."/>
            <person name="Op Den Camp H."/>
            <person name="Overmann J."/>
            <person name="Amann R."/>
            <person name="Jetten M.S.M."/>
            <person name="Mascher T."/>
            <person name="Medema M.H."/>
            <person name="Devos D.P."/>
            <person name="Kaster A.-K."/>
            <person name="Ovreas L."/>
            <person name="Rohde M."/>
            <person name="Galperin M.Y."/>
            <person name="Jogler C."/>
        </authorList>
    </citation>
    <scope>NUCLEOTIDE SEQUENCE [LARGE SCALE GENOMIC DNA]</scope>
    <source>
        <strain evidence="1 2">Pla144</strain>
    </source>
</reference>
<proteinExistence type="predicted"/>
<evidence type="ECO:0000313" key="1">
    <source>
        <dbReference type="EMBL" id="TWU30218.1"/>
    </source>
</evidence>
<accession>A0A5C6D0H2</accession>
<keyword evidence="2" id="KW-1185">Reference proteome</keyword>
<dbReference type="OrthoDB" id="282126at2"/>
<organism evidence="1 2">
    <name type="scientific">Bythopirellula polymerisocia</name>
    <dbReference type="NCBI Taxonomy" id="2528003"/>
    <lineage>
        <taxon>Bacteria</taxon>
        <taxon>Pseudomonadati</taxon>
        <taxon>Planctomycetota</taxon>
        <taxon>Planctomycetia</taxon>
        <taxon>Pirellulales</taxon>
        <taxon>Lacipirellulaceae</taxon>
        <taxon>Bythopirellula</taxon>
    </lineage>
</organism>
<protein>
    <submittedName>
        <fullName evidence="1">Uncharacterized protein</fullName>
    </submittedName>
</protein>
<gene>
    <name evidence="1" type="ORF">Pla144_10040</name>
</gene>
<dbReference type="EMBL" id="SJPS01000001">
    <property type="protein sequence ID" value="TWU30218.1"/>
    <property type="molecule type" value="Genomic_DNA"/>
</dbReference>
<comment type="caution">
    <text evidence="1">The sequence shown here is derived from an EMBL/GenBank/DDBJ whole genome shotgun (WGS) entry which is preliminary data.</text>
</comment>